<reference evidence="1" key="1">
    <citation type="journal article" date="2020" name="Stud. Mycol.">
        <title>101 Dothideomycetes genomes: a test case for predicting lifestyles and emergence of pathogens.</title>
        <authorList>
            <person name="Haridas S."/>
            <person name="Albert R."/>
            <person name="Binder M."/>
            <person name="Bloem J."/>
            <person name="Labutti K."/>
            <person name="Salamov A."/>
            <person name="Andreopoulos B."/>
            <person name="Baker S."/>
            <person name="Barry K."/>
            <person name="Bills G."/>
            <person name="Bluhm B."/>
            <person name="Cannon C."/>
            <person name="Castanera R."/>
            <person name="Culley D."/>
            <person name="Daum C."/>
            <person name="Ezra D."/>
            <person name="Gonzalez J."/>
            <person name="Henrissat B."/>
            <person name="Kuo A."/>
            <person name="Liang C."/>
            <person name="Lipzen A."/>
            <person name="Lutzoni F."/>
            <person name="Magnuson J."/>
            <person name="Mondo S."/>
            <person name="Nolan M."/>
            <person name="Ohm R."/>
            <person name="Pangilinan J."/>
            <person name="Park H.-J."/>
            <person name="Ramirez L."/>
            <person name="Alfaro M."/>
            <person name="Sun H."/>
            <person name="Tritt A."/>
            <person name="Yoshinaga Y."/>
            <person name="Zwiers L.-H."/>
            <person name="Turgeon B."/>
            <person name="Goodwin S."/>
            <person name="Spatafora J."/>
            <person name="Crous P."/>
            <person name="Grigoriev I."/>
        </authorList>
    </citation>
    <scope>NUCLEOTIDE SEQUENCE</scope>
    <source>
        <strain evidence="1">CBS 113818</strain>
    </source>
</reference>
<gene>
    <name evidence="1" type="ORF">CC86DRAFT_401420</name>
</gene>
<proteinExistence type="predicted"/>
<accession>A0A6A7AH91</accession>
<sequence length="224" mass="25754">MSVPEVQQQTSSSSRLLPLPGELRNRIYDFVTGRQLRKEVLPLHKNMLNSCVNFHDLKAYNNTSGLDLATSINSLHIDLRKPLSRVWKLSIRPIFQVKADNPDLQITVLTDECQCSYVWYAIDRLLSPEDQDSWDMYWQANVADFIVTKPGYRSDGTWDLNLTMVVHSHAKESWMPCGSLHGIKQWMEKFGGELEDRDAVMKWHSHVGLGLALDLRSVRIACRE</sequence>
<evidence type="ECO:0000313" key="1">
    <source>
        <dbReference type="EMBL" id="KAF2832670.1"/>
    </source>
</evidence>
<keyword evidence="2" id="KW-1185">Reference proteome</keyword>
<dbReference type="AlphaFoldDB" id="A0A6A7AH91"/>
<evidence type="ECO:0000313" key="2">
    <source>
        <dbReference type="Proteomes" id="UP000799424"/>
    </source>
</evidence>
<organism evidence="1 2">
    <name type="scientific">Ophiobolus disseminans</name>
    <dbReference type="NCBI Taxonomy" id="1469910"/>
    <lineage>
        <taxon>Eukaryota</taxon>
        <taxon>Fungi</taxon>
        <taxon>Dikarya</taxon>
        <taxon>Ascomycota</taxon>
        <taxon>Pezizomycotina</taxon>
        <taxon>Dothideomycetes</taxon>
        <taxon>Pleosporomycetidae</taxon>
        <taxon>Pleosporales</taxon>
        <taxon>Pleosporineae</taxon>
        <taxon>Phaeosphaeriaceae</taxon>
        <taxon>Ophiobolus</taxon>
    </lineage>
</organism>
<dbReference type="Proteomes" id="UP000799424">
    <property type="component" value="Unassembled WGS sequence"/>
</dbReference>
<protein>
    <submittedName>
        <fullName evidence="1">Uncharacterized protein</fullName>
    </submittedName>
</protein>
<dbReference type="EMBL" id="MU006217">
    <property type="protein sequence ID" value="KAF2832670.1"/>
    <property type="molecule type" value="Genomic_DNA"/>
</dbReference>
<name>A0A6A7AH91_9PLEO</name>